<organism evidence="3">
    <name type="scientific">Sesamum calycinum</name>
    <dbReference type="NCBI Taxonomy" id="2727403"/>
    <lineage>
        <taxon>Eukaryota</taxon>
        <taxon>Viridiplantae</taxon>
        <taxon>Streptophyta</taxon>
        <taxon>Embryophyta</taxon>
        <taxon>Tracheophyta</taxon>
        <taxon>Spermatophyta</taxon>
        <taxon>Magnoliopsida</taxon>
        <taxon>eudicotyledons</taxon>
        <taxon>Gunneridae</taxon>
        <taxon>Pentapetalae</taxon>
        <taxon>asterids</taxon>
        <taxon>lamiids</taxon>
        <taxon>Lamiales</taxon>
        <taxon>Pedaliaceae</taxon>
        <taxon>Sesamum</taxon>
    </lineage>
</organism>
<comment type="cofactor">
    <cofactor evidence="1">
        <name>Mg(2+)</name>
        <dbReference type="ChEBI" id="CHEBI:18420"/>
    </cofactor>
</comment>
<comment type="catalytic activity">
    <reaction evidence="1">
        <text>O-phospho-L-seryl-[protein] + H2O = L-seryl-[protein] + phosphate</text>
        <dbReference type="Rhea" id="RHEA:20629"/>
        <dbReference type="Rhea" id="RHEA-COMP:9863"/>
        <dbReference type="Rhea" id="RHEA-COMP:11604"/>
        <dbReference type="ChEBI" id="CHEBI:15377"/>
        <dbReference type="ChEBI" id="CHEBI:29999"/>
        <dbReference type="ChEBI" id="CHEBI:43474"/>
        <dbReference type="ChEBI" id="CHEBI:83421"/>
        <dbReference type="EC" id="3.1.3.16"/>
    </reaction>
</comment>
<dbReference type="SUPFAM" id="SSF81606">
    <property type="entry name" value="PP2C-like"/>
    <property type="match status" value="1"/>
</dbReference>
<dbReference type="InterPro" id="IPR001932">
    <property type="entry name" value="PPM-type_phosphatase-like_dom"/>
</dbReference>
<dbReference type="GO" id="GO:0046872">
    <property type="term" value="F:metal ion binding"/>
    <property type="evidence" value="ECO:0007669"/>
    <property type="project" value="UniProtKB-UniRule"/>
</dbReference>
<proteinExistence type="inferred from homology"/>
<comment type="catalytic activity">
    <reaction evidence="1">
        <text>O-phospho-L-threonyl-[protein] + H2O = L-threonyl-[protein] + phosphate</text>
        <dbReference type="Rhea" id="RHEA:47004"/>
        <dbReference type="Rhea" id="RHEA-COMP:11060"/>
        <dbReference type="Rhea" id="RHEA-COMP:11605"/>
        <dbReference type="ChEBI" id="CHEBI:15377"/>
        <dbReference type="ChEBI" id="CHEBI:30013"/>
        <dbReference type="ChEBI" id="CHEBI:43474"/>
        <dbReference type="ChEBI" id="CHEBI:61977"/>
        <dbReference type="EC" id="3.1.3.16"/>
    </reaction>
</comment>
<accession>A0AAW2RTK3</accession>
<protein>
    <recommendedName>
        <fullName evidence="1">Protein phosphatase</fullName>
        <ecNumber evidence="1">3.1.3.16</ecNumber>
    </recommendedName>
</protein>
<dbReference type="SMART" id="SM00332">
    <property type="entry name" value="PP2Cc"/>
    <property type="match status" value="1"/>
</dbReference>
<dbReference type="PANTHER" id="PTHR12320">
    <property type="entry name" value="PROTEIN PHOSPHATASE 2C"/>
    <property type="match status" value="1"/>
</dbReference>
<name>A0AAW2RTK3_9LAMI</name>
<dbReference type="AlphaFoldDB" id="A0AAW2RTK3"/>
<dbReference type="EC" id="3.1.3.16" evidence="1"/>
<reference evidence="3" key="1">
    <citation type="submission" date="2020-06" db="EMBL/GenBank/DDBJ databases">
        <authorList>
            <person name="Li T."/>
            <person name="Hu X."/>
            <person name="Zhang T."/>
            <person name="Song X."/>
            <person name="Zhang H."/>
            <person name="Dai N."/>
            <person name="Sheng W."/>
            <person name="Hou X."/>
            <person name="Wei L."/>
        </authorList>
    </citation>
    <scope>NUCLEOTIDE SEQUENCE</scope>
    <source>
        <strain evidence="3">KEN8</strain>
        <tissue evidence="3">Leaf</tissue>
    </source>
</reference>
<feature type="domain" description="PPM-type phosphatase" evidence="2">
    <location>
        <begin position="61"/>
        <end position="301"/>
    </location>
</feature>
<keyword evidence="1" id="KW-0460">Magnesium</keyword>
<dbReference type="Pfam" id="PF07228">
    <property type="entry name" value="SpoIIE"/>
    <property type="match status" value="1"/>
</dbReference>
<dbReference type="GO" id="GO:0004722">
    <property type="term" value="F:protein serine/threonine phosphatase activity"/>
    <property type="evidence" value="ECO:0007669"/>
    <property type="project" value="UniProtKB-EC"/>
</dbReference>
<keyword evidence="1" id="KW-0479">Metal-binding</keyword>
<evidence type="ECO:0000259" key="2">
    <source>
        <dbReference type="PROSITE" id="PS51746"/>
    </source>
</evidence>
<keyword evidence="1" id="KW-0904">Protein phosphatase</keyword>
<gene>
    <name evidence="3" type="ORF">Scaly_0636100</name>
</gene>
<evidence type="ECO:0000256" key="1">
    <source>
        <dbReference type="RuleBase" id="RU366020"/>
    </source>
</evidence>
<dbReference type="SMART" id="SM00331">
    <property type="entry name" value="PP2C_SIG"/>
    <property type="match status" value="1"/>
</dbReference>
<dbReference type="InterPro" id="IPR039123">
    <property type="entry name" value="PPTC7"/>
</dbReference>
<comment type="cofactor">
    <cofactor evidence="1">
        <name>Mn(2+)</name>
        <dbReference type="ChEBI" id="CHEBI:29035"/>
    </cofactor>
</comment>
<comment type="caution">
    <text evidence="3">The sequence shown here is derived from an EMBL/GenBank/DDBJ whole genome shotgun (WGS) entry which is preliminary data.</text>
</comment>
<keyword evidence="1" id="KW-0378">Hydrolase</keyword>
<keyword evidence="1" id="KW-0464">Manganese</keyword>
<sequence length="304" mass="33762">MFFDLPAAEEIMMEAEFAHRHEVHCSDRFLDNVYGTAAAAVGRRFESWETSGVFLKMSAASIYIPKDNPEKPRGEDAHFISMEDQTIGVADGVGGWAKIGIDSGEYARQLMMNSFLALKKEPRFNVNPKRVLEEAFNNTTAQGSSTACIITLSGDKLRAVNVGDSGFLVIRNGEVVYQSPTQQRGFNCPYQLGSTKDNPSAAVEMEFRVEAGDVIVAGTDGLMDNMHASEIVESVRRRRRRRGMSEKENMMAEQACYMANVALYNSFDRYAETPYSIASRKAGRCHRGGKVDDITVIIARIIQD</sequence>
<dbReference type="EMBL" id="JACGWM010000003">
    <property type="protein sequence ID" value="KAL0383488.1"/>
    <property type="molecule type" value="Genomic_DNA"/>
</dbReference>
<comment type="similarity">
    <text evidence="1">Belongs to the PP2C family.</text>
</comment>
<reference evidence="3" key="2">
    <citation type="journal article" date="2024" name="Plant">
        <title>Genomic evolution and insights into agronomic trait innovations of Sesamum species.</title>
        <authorList>
            <person name="Miao H."/>
            <person name="Wang L."/>
            <person name="Qu L."/>
            <person name="Liu H."/>
            <person name="Sun Y."/>
            <person name="Le M."/>
            <person name="Wang Q."/>
            <person name="Wei S."/>
            <person name="Zheng Y."/>
            <person name="Lin W."/>
            <person name="Duan Y."/>
            <person name="Cao H."/>
            <person name="Xiong S."/>
            <person name="Wang X."/>
            <person name="Wei L."/>
            <person name="Li C."/>
            <person name="Ma Q."/>
            <person name="Ju M."/>
            <person name="Zhao R."/>
            <person name="Li G."/>
            <person name="Mu C."/>
            <person name="Tian Q."/>
            <person name="Mei H."/>
            <person name="Zhang T."/>
            <person name="Gao T."/>
            <person name="Zhang H."/>
        </authorList>
    </citation>
    <scope>NUCLEOTIDE SEQUENCE</scope>
    <source>
        <strain evidence="3">KEN8</strain>
    </source>
</reference>
<evidence type="ECO:0000313" key="3">
    <source>
        <dbReference type="EMBL" id="KAL0383488.1"/>
    </source>
</evidence>
<dbReference type="PANTHER" id="PTHR12320:SF14">
    <property type="entry name" value="PROTEIN PHOSPHATASE"/>
    <property type="match status" value="1"/>
</dbReference>
<dbReference type="Gene3D" id="3.60.40.10">
    <property type="entry name" value="PPM-type phosphatase domain"/>
    <property type="match status" value="1"/>
</dbReference>
<dbReference type="PROSITE" id="PS51746">
    <property type="entry name" value="PPM_2"/>
    <property type="match status" value="1"/>
</dbReference>
<dbReference type="InterPro" id="IPR036457">
    <property type="entry name" value="PPM-type-like_dom_sf"/>
</dbReference>